<gene>
    <name evidence="1" type="ORF">RPERSI_LOCUS12317</name>
</gene>
<sequence length="117" mass="14051">MEKDEKRPFGKMDIWTEVPMKPEYKFISKNRKIFNEIQERFFVKNNYSSQRIEEHLAVGHGGTRATYKQVSDKYHSIKRCLVDKFVKMCKTCKTRRLSSKPLAIRPIISKFFMQRLQ</sequence>
<name>A0ACA9Q3W6_9GLOM</name>
<evidence type="ECO:0000313" key="1">
    <source>
        <dbReference type="EMBL" id="CAG8732627.1"/>
    </source>
</evidence>
<dbReference type="Proteomes" id="UP000789920">
    <property type="component" value="Unassembled WGS sequence"/>
</dbReference>
<protein>
    <submittedName>
        <fullName evidence="1">14178_t:CDS:1</fullName>
    </submittedName>
</protein>
<organism evidence="1 2">
    <name type="scientific">Racocetra persica</name>
    <dbReference type="NCBI Taxonomy" id="160502"/>
    <lineage>
        <taxon>Eukaryota</taxon>
        <taxon>Fungi</taxon>
        <taxon>Fungi incertae sedis</taxon>
        <taxon>Mucoromycota</taxon>
        <taxon>Glomeromycotina</taxon>
        <taxon>Glomeromycetes</taxon>
        <taxon>Diversisporales</taxon>
        <taxon>Gigasporaceae</taxon>
        <taxon>Racocetra</taxon>
    </lineage>
</organism>
<comment type="caution">
    <text evidence="1">The sequence shown here is derived from an EMBL/GenBank/DDBJ whole genome shotgun (WGS) entry which is preliminary data.</text>
</comment>
<accession>A0ACA9Q3W6</accession>
<dbReference type="EMBL" id="CAJVQC010026266">
    <property type="protein sequence ID" value="CAG8732627.1"/>
    <property type="molecule type" value="Genomic_DNA"/>
</dbReference>
<feature type="non-terminal residue" evidence="1">
    <location>
        <position position="117"/>
    </location>
</feature>
<keyword evidence="2" id="KW-1185">Reference proteome</keyword>
<reference evidence="1" key="1">
    <citation type="submission" date="2021-06" db="EMBL/GenBank/DDBJ databases">
        <authorList>
            <person name="Kallberg Y."/>
            <person name="Tangrot J."/>
            <person name="Rosling A."/>
        </authorList>
    </citation>
    <scope>NUCLEOTIDE SEQUENCE</scope>
    <source>
        <strain evidence="1">MA461A</strain>
    </source>
</reference>
<proteinExistence type="predicted"/>
<evidence type="ECO:0000313" key="2">
    <source>
        <dbReference type="Proteomes" id="UP000789920"/>
    </source>
</evidence>